<reference evidence="3 5" key="2">
    <citation type="submission" date="2019-03" db="EMBL/GenBank/DDBJ databases">
        <title>Genomic Encyclopedia of Type Strains, Phase IV (KMG-IV): sequencing the most valuable type-strain genomes for metagenomic binning, comparative biology and taxonomic classification.</title>
        <authorList>
            <person name="Goeker M."/>
        </authorList>
    </citation>
    <scope>NUCLEOTIDE SEQUENCE [LARGE SCALE GENOMIC DNA]</scope>
    <source>
        <strain evidence="3 5">DSM 20580</strain>
    </source>
</reference>
<gene>
    <name evidence="3" type="ORF">DFR61_11450</name>
    <name evidence="2" type="ORF">NCTC10597_02508</name>
</gene>
<comment type="caution">
    <text evidence="2">The sequence shown here is derived from an EMBL/GenBank/DDBJ whole genome shotgun (WGS) entry which is preliminary data.</text>
</comment>
<proteinExistence type="predicted"/>
<evidence type="ECO:0000313" key="4">
    <source>
        <dbReference type="Proteomes" id="UP000254330"/>
    </source>
</evidence>
<evidence type="ECO:0000313" key="3">
    <source>
        <dbReference type="EMBL" id="TDR38830.1"/>
    </source>
</evidence>
<keyword evidence="1" id="KW-0472">Membrane</keyword>
<dbReference type="EMBL" id="UGNP01000001">
    <property type="protein sequence ID" value="STX10736.1"/>
    <property type="molecule type" value="Genomic_DNA"/>
</dbReference>
<dbReference type="AlphaFoldDB" id="A0A8B4QDC8"/>
<sequence>MKTILSIIAAILIVVIGFTIYVKDTSKQQKSNERLVERTVEQYLYEEKKYNKNEIKAISYKNNEKNNGEYFSNQSSVIFSDEPNNEYIYYVKKDDKRIQFIGFASVDPKIKPAHEKVSD</sequence>
<organism evidence="2 4">
    <name type="scientific">Kurthia zopfii</name>
    <dbReference type="NCBI Taxonomy" id="1650"/>
    <lineage>
        <taxon>Bacteria</taxon>
        <taxon>Bacillati</taxon>
        <taxon>Bacillota</taxon>
        <taxon>Bacilli</taxon>
        <taxon>Bacillales</taxon>
        <taxon>Caryophanaceae</taxon>
        <taxon>Kurthia</taxon>
    </lineage>
</organism>
<keyword evidence="1" id="KW-0812">Transmembrane</keyword>
<name>A0A8B4QDC8_9BACL</name>
<protein>
    <submittedName>
        <fullName evidence="2">Protein of uncharacterized function (DUF3139)</fullName>
    </submittedName>
    <submittedName>
        <fullName evidence="3">Uncharacterized protein DUF3139</fullName>
    </submittedName>
</protein>
<dbReference type="RefSeq" id="WP_166636097.1">
    <property type="nucleotide sequence ID" value="NZ_BJUE01000043.1"/>
</dbReference>
<evidence type="ECO:0000313" key="2">
    <source>
        <dbReference type="EMBL" id="STX10736.1"/>
    </source>
</evidence>
<evidence type="ECO:0000256" key="1">
    <source>
        <dbReference type="SAM" id="Phobius"/>
    </source>
</evidence>
<keyword evidence="5" id="KW-1185">Reference proteome</keyword>
<dbReference type="Proteomes" id="UP000254330">
    <property type="component" value="Unassembled WGS sequence"/>
</dbReference>
<dbReference type="InterPro" id="IPR021486">
    <property type="entry name" value="DUF3139"/>
</dbReference>
<dbReference type="Pfam" id="PF11337">
    <property type="entry name" value="DUF3139"/>
    <property type="match status" value="1"/>
</dbReference>
<reference evidence="2 4" key="1">
    <citation type="submission" date="2018-06" db="EMBL/GenBank/DDBJ databases">
        <authorList>
            <consortium name="Pathogen Informatics"/>
            <person name="Doyle S."/>
        </authorList>
    </citation>
    <scope>NUCLEOTIDE SEQUENCE [LARGE SCALE GENOMIC DNA]</scope>
    <source>
        <strain evidence="2 4">NCTC10597</strain>
    </source>
</reference>
<accession>A0A8B4QDC8</accession>
<evidence type="ECO:0000313" key="5">
    <source>
        <dbReference type="Proteomes" id="UP000294641"/>
    </source>
</evidence>
<dbReference type="EMBL" id="SNZG01000014">
    <property type="protein sequence ID" value="TDR38830.1"/>
    <property type="molecule type" value="Genomic_DNA"/>
</dbReference>
<keyword evidence="1" id="KW-1133">Transmembrane helix</keyword>
<feature type="transmembrane region" description="Helical" evidence="1">
    <location>
        <begin position="6"/>
        <end position="22"/>
    </location>
</feature>
<dbReference type="Proteomes" id="UP000294641">
    <property type="component" value="Unassembled WGS sequence"/>
</dbReference>